<dbReference type="InterPro" id="IPR009014">
    <property type="entry name" value="Transketo_C/PFOR_II"/>
</dbReference>
<sequence>MSILERIQSPADLKALSRADVDALASEIRHVIIQTVARNAGHLAPNLGVVELSLALHKVFESPVDKIVWDVGHQSYPHKLLTGRYDRFHTLRQLNGIAGYPRRAESAHDHFGTSHGSTSIAAALGFAAARDLRGENHHVIAVIGDGAFTGGMAFEGLNNAGELKKRLILILNDNEMSISPNIGAIHRYLTKLTTSRIYRRFEHDVWEMLGKLPKSLRAQQGASRIKEGLHNMVAPTILFEELGLKYFGPIDGHDYDVLVETLEDLKRFEGPVLLHVVTKKGKGYLPAEGDRTGFHGVGVFDPDSGVASKGSRKTYSHVFGDMAAYIGERMPHAVAVTAAMTDNTGLTKFAKQFPERFFDVGMAEEHAVTFSCGLAAEGLLPLTTIYSTFLQRGFDQIIHDAAVQDLKIMLCLDRAGLVGDDGAPQHGCFDVGYLRMIPGTVVMQPHNGEELRDMMWTAAHWPGKRPIAVRYPRSPIPEDALSEREPRLLEIGVAEQLRAGGDVAIFALGTMVDPALAAAEKLAADGISATVVNARFAAPLDEKMLEGLARSVGRIVTIEENVPMGGFGSAVSEALDRLGLNHVPLHRIALPTDFMLHGKRDELLAIAGLDAAGIHKNVLDWTRAHQPHWS</sequence>
<comment type="cofactor">
    <cofactor evidence="10">
        <name>thiamine diphosphate</name>
        <dbReference type="ChEBI" id="CHEBI:58937"/>
    </cofactor>
    <text evidence="10">Binds 1 thiamine pyrophosphate per subunit.</text>
</comment>
<feature type="binding site" evidence="10">
    <location>
        <position position="174"/>
    </location>
    <ligand>
        <name>Mg(2+)</name>
        <dbReference type="ChEBI" id="CHEBI:18420"/>
    </ligand>
</feature>
<dbReference type="InterPro" id="IPR029061">
    <property type="entry name" value="THDP-binding"/>
</dbReference>
<reference evidence="12" key="1">
    <citation type="submission" date="2020-07" db="EMBL/GenBank/DDBJ databases">
        <title>Huge and variable diversity of episymbiotic CPR bacteria and DPANN archaea in groundwater ecosystems.</title>
        <authorList>
            <person name="He C.Y."/>
            <person name="Keren R."/>
            <person name="Whittaker M."/>
            <person name="Farag I.F."/>
            <person name="Doudna J."/>
            <person name="Cate J.H.D."/>
            <person name="Banfield J.F."/>
        </authorList>
    </citation>
    <scope>NUCLEOTIDE SEQUENCE</scope>
    <source>
        <strain evidence="12">NC_groundwater_1813_Pr3_B-0.1um_71_17</strain>
    </source>
</reference>
<evidence type="ECO:0000313" key="13">
    <source>
        <dbReference type="Proteomes" id="UP000696931"/>
    </source>
</evidence>
<evidence type="ECO:0000259" key="11">
    <source>
        <dbReference type="SMART" id="SM00861"/>
    </source>
</evidence>
<dbReference type="GO" id="GO:0016114">
    <property type="term" value="P:terpenoid biosynthetic process"/>
    <property type="evidence" value="ECO:0007669"/>
    <property type="project" value="UniProtKB-UniRule"/>
</dbReference>
<keyword evidence="9 10" id="KW-0414">Isoprene biosynthesis</keyword>
<comment type="subunit">
    <text evidence="3 10">Homodimer.</text>
</comment>
<evidence type="ECO:0000256" key="6">
    <source>
        <dbReference type="ARBA" id="ARBA00022842"/>
    </source>
</evidence>
<evidence type="ECO:0000256" key="1">
    <source>
        <dbReference type="ARBA" id="ARBA00004980"/>
    </source>
</evidence>
<dbReference type="Pfam" id="PF02779">
    <property type="entry name" value="Transket_pyr"/>
    <property type="match status" value="1"/>
</dbReference>
<dbReference type="GO" id="GO:0000287">
    <property type="term" value="F:magnesium ion binding"/>
    <property type="evidence" value="ECO:0007669"/>
    <property type="project" value="UniProtKB-UniRule"/>
</dbReference>
<dbReference type="PANTHER" id="PTHR43322">
    <property type="entry name" value="1-D-DEOXYXYLULOSE 5-PHOSPHATE SYNTHASE-RELATED"/>
    <property type="match status" value="1"/>
</dbReference>
<comment type="catalytic activity">
    <reaction evidence="10">
        <text>D-glyceraldehyde 3-phosphate + pyruvate + H(+) = 1-deoxy-D-xylulose 5-phosphate + CO2</text>
        <dbReference type="Rhea" id="RHEA:12605"/>
        <dbReference type="ChEBI" id="CHEBI:15361"/>
        <dbReference type="ChEBI" id="CHEBI:15378"/>
        <dbReference type="ChEBI" id="CHEBI:16526"/>
        <dbReference type="ChEBI" id="CHEBI:57792"/>
        <dbReference type="ChEBI" id="CHEBI:59776"/>
        <dbReference type="EC" id="2.2.1.7"/>
    </reaction>
</comment>
<dbReference type="NCBIfam" id="TIGR00204">
    <property type="entry name" value="dxs"/>
    <property type="match status" value="1"/>
</dbReference>
<feature type="domain" description="Transketolase-like pyrimidine-binding" evidence="11">
    <location>
        <begin position="313"/>
        <end position="478"/>
    </location>
</feature>
<dbReference type="Pfam" id="PF13292">
    <property type="entry name" value="DXP_synthase_N"/>
    <property type="match status" value="1"/>
</dbReference>
<evidence type="ECO:0000256" key="9">
    <source>
        <dbReference type="ARBA" id="ARBA00023229"/>
    </source>
</evidence>
<feature type="binding site" evidence="10">
    <location>
        <position position="364"/>
    </location>
    <ligand>
        <name>thiamine diphosphate</name>
        <dbReference type="ChEBI" id="CHEBI:58937"/>
    </ligand>
</feature>
<keyword evidence="8 10" id="KW-0786">Thiamine pyrophosphate</keyword>
<dbReference type="InterPro" id="IPR033248">
    <property type="entry name" value="Transketolase_C"/>
</dbReference>
<comment type="function">
    <text evidence="10">Catalyzes the acyloin condensation reaction between C atoms 2 and 3 of pyruvate and glyceraldehyde 3-phosphate to yield 1-deoxy-D-xylulose-5-phosphate (DXP).</text>
</comment>
<dbReference type="EMBL" id="JACRIW010000034">
    <property type="protein sequence ID" value="MBI5168778.1"/>
    <property type="molecule type" value="Genomic_DNA"/>
</dbReference>
<name>A0A933W2E7_UNCEI</name>
<dbReference type="GO" id="GO:0030976">
    <property type="term" value="F:thiamine pyrophosphate binding"/>
    <property type="evidence" value="ECO:0007669"/>
    <property type="project" value="UniProtKB-UniRule"/>
</dbReference>
<dbReference type="GO" id="GO:0008661">
    <property type="term" value="F:1-deoxy-D-xylulose-5-phosphate synthase activity"/>
    <property type="evidence" value="ECO:0007669"/>
    <property type="project" value="UniProtKB-UniRule"/>
</dbReference>
<dbReference type="GO" id="GO:0009228">
    <property type="term" value="P:thiamine biosynthetic process"/>
    <property type="evidence" value="ECO:0007669"/>
    <property type="project" value="UniProtKB-UniRule"/>
</dbReference>
<dbReference type="Pfam" id="PF02780">
    <property type="entry name" value="Transketolase_C"/>
    <property type="match status" value="1"/>
</dbReference>
<gene>
    <name evidence="10" type="primary">dxs</name>
    <name evidence="12" type="ORF">HZA61_04745</name>
</gene>
<feature type="binding site" evidence="10">
    <location>
        <position position="174"/>
    </location>
    <ligand>
        <name>thiamine diphosphate</name>
        <dbReference type="ChEBI" id="CHEBI:58937"/>
    </ligand>
</feature>
<dbReference type="NCBIfam" id="NF003933">
    <property type="entry name" value="PRK05444.2-2"/>
    <property type="match status" value="1"/>
</dbReference>
<evidence type="ECO:0000256" key="3">
    <source>
        <dbReference type="ARBA" id="ARBA00011738"/>
    </source>
</evidence>
<dbReference type="InterPro" id="IPR005477">
    <property type="entry name" value="Dxylulose-5-P_synthase"/>
</dbReference>
<feature type="binding site" evidence="10">
    <location>
        <position position="73"/>
    </location>
    <ligand>
        <name>thiamine diphosphate</name>
        <dbReference type="ChEBI" id="CHEBI:58937"/>
    </ligand>
</feature>
<comment type="similarity">
    <text evidence="2 10">Belongs to the transketolase family. DXPS subfamily.</text>
</comment>
<evidence type="ECO:0000313" key="12">
    <source>
        <dbReference type="EMBL" id="MBI5168778.1"/>
    </source>
</evidence>
<keyword evidence="4 10" id="KW-0808">Transferase</keyword>
<proteinExistence type="inferred from homology"/>
<dbReference type="GO" id="GO:0005829">
    <property type="term" value="C:cytosol"/>
    <property type="evidence" value="ECO:0007669"/>
    <property type="project" value="TreeGrafter"/>
</dbReference>
<evidence type="ECO:0000256" key="8">
    <source>
        <dbReference type="ARBA" id="ARBA00023052"/>
    </source>
</evidence>
<evidence type="ECO:0000256" key="2">
    <source>
        <dbReference type="ARBA" id="ARBA00011081"/>
    </source>
</evidence>
<keyword evidence="7 10" id="KW-0784">Thiamine biosynthesis</keyword>
<dbReference type="InterPro" id="IPR005475">
    <property type="entry name" value="Transketolase-like_Pyr-bd"/>
</dbReference>
<dbReference type="SUPFAM" id="SSF52518">
    <property type="entry name" value="Thiamin diphosphate-binding fold (THDP-binding)"/>
    <property type="match status" value="2"/>
</dbReference>
<dbReference type="EC" id="2.2.1.7" evidence="10"/>
<evidence type="ECO:0000256" key="5">
    <source>
        <dbReference type="ARBA" id="ARBA00022723"/>
    </source>
</evidence>
<dbReference type="Gene3D" id="3.40.50.970">
    <property type="match status" value="2"/>
</dbReference>
<feature type="binding site" evidence="10">
    <location>
        <begin position="146"/>
        <end position="147"/>
    </location>
    <ligand>
        <name>thiamine diphosphate</name>
        <dbReference type="ChEBI" id="CHEBI:58937"/>
    </ligand>
</feature>
<evidence type="ECO:0000256" key="7">
    <source>
        <dbReference type="ARBA" id="ARBA00022977"/>
    </source>
</evidence>
<dbReference type="PANTHER" id="PTHR43322:SF5">
    <property type="entry name" value="1-DEOXY-D-XYLULOSE-5-PHOSPHATE SYNTHASE, CHLOROPLASTIC"/>
    <property type="match status" value="1"/>
</dbReference>
<dbReference type="Proteomes" id="UP000696931">
    <property type="component" value="Unassembled WGS sequence"/>
</dbReference>
<dbReference type="SUPFAM" id="SSF52922">
    <property type="entry name" value="TK C-terminal domain-like"/>
    <property type="match status" value="1"/>
</dbReference>
<feature type="binding site" evidence="10">
    <location>
        <position position="284"/>
    </location>
    <ligand>
        <name>thiamine diphosphate</name>
        <dbReference type="ChEBI" id="CHEBI:58937"/>
    </ligand>
</feature>
<dbReference type="GO" id="GO:0019288">
    <property type="term" value="P:isopentenyl diphosphate biosynthetic process, methylerythritol 4-phosphate pathway"/>
    <property type="evidence" value="ECO:0007669"/>
    <property type="project" value="TreeGrafter"/>
</dbReference>
<dbReference type="CDD" id="cd07033">
    <property type="entry name" value="TPP_PYR_DXS_TK_like"/>
    <property type="match status" value="1"/>
</dbReference>
<dbReference type="AlphaFoldDB" id="A0A933W2E7"/>
<comment type="cofactor">
    <cofactor evidence="10">
        <name>Mg(2+)</name>
        <dbReference type="ChEBI" id="CHEBI:18420"/>
    </cofactor>
    <text evidence="10">Binds 1 Mg(2+) ion per subunit.</text>
</comment>
<organism evidence="12 13">
    <name type="scientific">Eiseniibacteriota bacterium</name>
    <dbReference type="NCBI Taxonomy" id="2212470"/>
    <lineage>
        <taxon>Bacteria</taxon>
        <taxon>Candidatus Eiseniibacteriota</taxon>
    </lineage>
</organism>
<dbReference type="CDD" id="cd02007">
    <property type="entry name" value="TPP_DXS"/>
    <property type="match status" value="1"/>
</dbReference>
<dbReference type="FunFam" id="3.40.50.920:FF:000002">
    <property type="entry name" value="1-deoxy-D-xylulose-5-phosphate synthase"/>
    <property type="match status" value="1"/>
</dbReference>
<accession>A0A933W2E7</accession>
<evidence type="ECO:0000256" key="10">
    <source>
        <dbReference type="HAMAP-Rule" id="MF_00315"/>
    </source>
</evidence>
<dbReference type="Gene3D" id="3.40.50.920">
    <property type="match status" value="1"/>
</dbReference>
<evidence type="ECO:0000256" key="4">
    <source>
        <dbReference type="ARBA" id="ARBA00022679"/>
    </source>
</evidence>
<protein>
    <recommendedName>
        <fullName evidence="10">1-deoxy-D-xylulose-5-phosphate synthase</fullName>
        <ecNumber evidence="10">2.2.1.7</ecNumber>
    </recommendedName>
    <alternativeName>
        <fullName evidence="10">1-deoxyxylulose-5-phosphate synthase</fullName>
        <shortName evidence="10">DXP synthase</shortName>
        <shortName evidence="10">DXPS</shortName>
    </alternativeName>
</protein>
<keyword evidence="6 10" id="KW-0460">Magnesium</keyword>
<comment type="caution">
    <text evidence="12">The sequence shown here is derived from an EMBL/GenBank/DDBJ whole genome shotgun (WGS) entry which is preliminary data.</text>
</comment>
<dbReference type="SMART" id="SM00861">
    <property type="entry name" value="Transket_pyr"/>
    <property type="match status" value="1"/>
</dbReference>
<comment type="pathway">
    <text evidence="1 10">Metabolic intermediate biosynthesis; 1-deoxy-D-xylulose 5-phosphate biosynthesis; 1-deoxy-D-xylulose 5-phosphate from D-glyceraldehyde 3-phosphate and pyruvate: step 1/1.</text>
</comment>
<dbReference type="HAMAP" id="MF_00315">
    <property type="entry name" value="DXP_synth"/>
    <property type="match status" value="1"/>
</dbReference>
<feature type="binding site" evidence="10">
    <location>
        <position position="145"/>
    </location>
    <ligand>
        <name>Mg(2+)</name>
        <dbReference type="ChEBI" id="CHEBI:18420"/>
    </ligand>
</feature>
<comment type="caution">
    <text evidence="10">Lacks conserved residue(s) required for the propagation of feature annotation.</text>
</comment>
<keyword evidence="5 10" id="KW-0479">Metal-binding</keyword>